<name>A0A0D0RL84_STAGA</name>
<keyword evidence="4" id="KW-1185">Reference proteome</keyword>
<protein>
    <submittedName>
        <fullName evidence="2">Uncharacterized protein</fullName>
    </submittedName>
</protein>
<dbReference type="AlphaFoldDB" id="A0A0D0RL84"/>
<dbReference type="EMBL" id="BKAX01000001">
    <property type="protein sequence ID" value="GEQ04582.1"/>
    <property type="molecule type" value="Genomic_DNA"/>
</dbReference>
<proteinExistence type="predicted"/>
<dbReference type="OrthoDB" id="1690763at2"/>
<dbReference type="RefSeq" id="WP_042739698.1">
    <property type="nucleotide sequence ID" value="NZ_BKAX01000001.1"/>
</dbReference>
<evidence type="ECO:0000313" key="1">
    <source>
        <dbReference type="EMBL" id="GEQ04582.1"/>
    </source>
</evidence>
<evidence type="ECO:0000313" key="4">
    <source>
        <dbReference type="Proteomes" id="UP000321057"/>
    </source>
</evidence>
<evidence type="ECO:0000313" key="3">
    <source>
        <dbReference type="Proteomes" id="UP000255277"/>
    </source>
</evidence>
<dbReference type="Proteomes" id="UP000321057">
    <property type="component" value="Unassembled WGS sequence"/>
</dbReference>
<reference evidence="1 4" key="2">
    <citation type="submission" date="2019-07" db="EMBL/GenBank/DDBJ databases">
        <title>Whole genome shotgun sequence of Staphylococcus gallinarum NBRC 109767.</title>
        <authorList>
            <person name="Hosoyama A."/>
            <person name="Uohara A."/>
            <person name="Ohji S."/>
            <person name="Ichikawa N."/>
        </authorList>
    </citation>
    <scope>NUCLEOTIDE SEQUENCE [LARGE SCALE GENOMIC DNA]</scope>
    <source>
        <strain evidence="1 4">NBRC 109767</strain>
    </source>
</reference>
<organism evidence="2 3">
    <name type="scientific">Staphylococcus gallinarum</name>
    <dbReference type="NCBI Taxonomy" id="1293"/>
    <lineage>
        <taxon>Bacteria</taxon>
        <taxon>Bacillati</taxon>
        <taxon>Bacillota</taxon>
        <taxon>Bacilli</taxon>
        <taxon>Bacillales</taxon>
        <taxon>Staphylococcaceae</taxon>
        <taxon>Staphylococcus</taxon>
    </lineage>
</organism>
<sequence>MLTNVLNIKNSEDGNRIKQGDQSIMRYELLDRNNDNLELNHKKAVIYLHNKEGVAYKETTTVNDNAVDVVIKKVLPADYYILEIVVDDKYIFPSDNKTKIEITSSVIGSHIADIQKENVFDEILRYGNENGLIQTGNQFEISEDEPEDKTKIWVTPMEDE</sequence>
<accession>A0A0D0RL84</accession>
<evidence type="ECO:0000313" key="2">
    <source>
        <dbReference type="EMBL" id="SUM32158.1"/>
    </source>
</evidence>
<dbReference type="STRING" id="1293.SH09_11010"/>
<gene>
    <name evidence="2" type="ORF">NCTC12195_01599</name>
    <name evidence="1" type="ORF">SGA02_04100</name>
</gene>
<dbReference type="EMBL" id="UHDK01000001">
    <property type="protein sequence ID" value="SUM32158.1"/>
    <property type="molecule type" value="Genomic_DNA"/>
</dbReference>
<reference evidence="2 3" key="1">
    <citation type="submission" date="2018-06" db="EMBL/GenBank/DDBJ databases">
        <authorList>
            <consortium name="Pathogen Informatics"/>
            <person name="Doyle S."/>
        </authorList>
    </citation>
    <scope>NUCLEOTIDE SEQUENCE [LARGE SCALE GENOMIC DNA]</scope>
    <source>
        <strain evidence="2 3">NCTC12195</strain>
    </source>
</reference>
<dbReference type="Proteomes" id="UP000255277">
    <property type="component" value="Unassembled WGS sequence"/>
</dbReference>